<dbReference type="EMBL" id="OZ075117">
    <property type="protein sequence ID" value="CAL5082964.1"/>
    <property type="molecule type" value="Genomic_DNA"/>
</dbReference>
<proteinExistence type="predicted"/>
<keyword evidence="3" id="KW-1185">Reference proteome</keyword>
<name>A0ABC9FVJ9_9POAL</name>
<dbReference type="AlphaFoldDB" id="A0ABC9FVJ9"/>
<organism evidence="2 3">
    <name type="scientific">Urochloa decumbens</name>
    <dbReference type="NCBI Taxonomy" id="240449"/>
    <lineage>
        <taxon>Eukaryota</taxon>
        <taxon>Viridiplantae</taxon>
        <taxon>Streptophyta</taxon>
        <taxon>Embryophyta</taxon>
        <taxon>Tracheophyta</taxon>
        <taxon>Spermatophyta</taxon>
        <taxon>Magnoliopsida</taxon>
        <taxon>Liliopsida</taxon>
        <taxon>Poales</taxon>
        <taxon>Poaceae</taxon>
        <taxon>PACMAD clade</taxon>
        <taxon>Panicoideae</taxon>
        <taxon>Panicodae</taxon>
        <taxon>Paniceae</taxon>
        <taxon>Melinidinae</taxon>
        <taxon>Urochloa</taxon>
    </lineage>
</organism>
<accession>A0ABC9FVJ9</accession>
<gene>
    <name evidence="2" type="ORF">URODEC1_LOCUS109635</name>
</gene>
<dbReference type="Proteomes" id="UP001497457">
    <property type="component" value="Chromosome 7b"/>
</dbReference>
<sequence length="313" mass="34937">MADAAPRARQPPSWADIPRDLAGMVLRLLPARADRARFAAACPQWRAAARQLPLPPPLPLLALPDGTFYSLPNGERFRFPGFGCAGYKSACCGRWLVFPRDDGCYLVDPFAGATVTLPPLSRVRLRHPNAAPKDENLVLVNISQDPATGDPQISRFGQVINGEPWHSTIMPGDASDKKKLYLVELDGALLMVRRKVCCRLVGKTVVAAQSEFEVFKADWEHSRWVKLTTLGDGLMLFLGRPCSRAMSASRYGMTGDQIFFLDDVLENNCKEYSYDEETTSVSVYDMKSGEVSSPLPMVWKHEMILPTWMFPWE</sequence>
<feature type="domain" description="KIB1-4 beta-propeller" evidence="1">
    <location>
        <begin position="133"/>
        <end position="285"/>
    </location>
</feature>
<dbReference type="PANTHER" id="PTHR33110:SF71">
    <property type="entry name" value="F-BOX_KELCH-REPEAT PROTEIN"/>
    <property type="match status" value="1"/>
</dbReference>
<evidence type="ECO:0000313" key="2">
    <source>
        <dbReference type="EMBL" id="CAL5082964.1"/>
    </source>
</evidence>
<dbReference type="Pfam" id="PF03478">
    <property type="entry name" value="Beta-prop_KIB1-4"/>
    <property type="match status" value="1"/>
</dbReference>
<reference evidence="3" key="1">
    <citation type="submission" date="2024-06" db="EMBL/GenBank/DDBJ databases">
        <authorList>
            <person name="Ryan C."/>
        </authorList>
    </citation>
    <scope>NUCLEOTIDE SEQUENCE [LARGE SCALE GENOMIC DNA]</scope>
</reference>
<protein>
    <recommendedName>
        <fullName evidence="1">KIB1-4 beta-propeller domain-containing protein</fullName>
    </recommendedName>
</protein>
<dbReference type="PANTHER" id="PTHR33110">
    <property type="entry name" value="F-BOX/KELCH-REPEAT PROTEIN-RELATED"/>
    <property type="match status" value="1"/>
</dbReference>
<dbReference type="InterPro" id="IPR005174">
    <property type="entry name" value="KIB1-4_b-propeller"/>
</dbReference>
<evidence type="ECO:0000313" key="3">
    <source>
        <dbReference type="Proteomes" id="UP001497457"/>
    </source>
</evidence>
<evidence type="ECO:0000259" key="1">
    <source>
        <dbReference type="Pfam" id="PF03478"/>
    </source>
</evidence>
<reference evidence="2 3" key="2">
    <citation type="submission" date="2024-10" db="EMBL/GenBank/DDBJ databases">
        <authorList>
            <person name="Ryan C."/>
        </authorList>
    </citation>
    <scope>NUCLEOTIDE SEQUENCE [LARGE SCALE GENOMIC DNA]</scope>
</reference>
<dbReference type="InterPro" id="IPR036047">
    <property type="entry name" value="F-box-like_dom_sf"/>
</dbReference>
<dbReference type="SUPFAM" id="SSF81383">
    <property type="entry name" value="F-box domain"/>
    <property type="match status" value="1"/>
</dbReference>